<sequence length="144" mass="16333">STPPITDQPFNFSSDYELRTFTSACYYLDSNNNWQSDGLLVGSMTDYYQTQCFSTHLSTFASGYSHAPNPVLLFNDLFAHTQNSCPSVYPGEDIVNGMNLSKSNTILKFDHEMLSLMPSHLEHHDATIRYQIHKTNINQDIAIE</sequence>
<keyword evidence="2" id="KW-1185">Reference proteome</keyword>
<organism evidence="1 2">
    <name type="scientific">Rotaria socialis</name>
    <dbReference type="NCBI Taxonomy" id="392032"/>
    <lineage>
        <taxon>Eukaryota</taxon>
        <taxon>Metazoa</taxon>
        <taxon>Spiralia</taxon>
        <taxon>Gnathifera</taxon>
        <taxon>Rotifera</taxon>
        <taxon>Eurotatoria</taxon>
        <taxon>Bdelloidea</taxon>
        <taxon>Philodinida</taxon>
        <taxon>Philodinidae</taxon>
        <taxon>Rotaria</taxon>
    </lineage>
</organism>
<comment type="caution">
    <text evidence="1">The sequence shown here is derived from an EMBL/GenBank/DDBJ whole genome shotgun (WGS) entry which is preliminary data.</text>
</comment>
<protein>
    <submittedName>
        <fullName evidence="1">Uncharacterized protein</fullName>
    </submittedName>
</protein>
<name>A0A820AXC2_9BILA</name>
<reference evidence="1" key="1">
    <citation type="submission" date="2021-02" db="EMBL/GenBank/DDBJ databases">
        <authorList>
            <person name="Nowell W R."/>
        </authorList>
    </citation>
    <scope>NUCLEOTIDE SEQUENCE</scope>
</reference>
<feature type="non-terminal residue" evidence="1">
    <location>
        <position position="1"/>
    </location>
</feature>
<proteinExistence type="predicted"/>
<dbReference type="AlphaFoldDB" id="A0A820AXC2"/>
<accession>A0A820AXC2</accession>
<evidence type="ECO:0000313" key="1">
    <source>
        <dbReference type="EMBL" id="CAF4190046.1"/>
    </source>
</evidence>
<dbReference type="EMBL" id="CAJOBP010000529">
    <property type="protein sequence ID" value="CAF4190046.1"/>
    <property type="molecule type" value="Genomic_DNA"/>
</dbReference>
<dbReference type="Proteomes" id="UP000663873">
    <property type="component" value="Unassembled WGS sequence"/>
</dbReference>
<evidence type="ECO:0000313" key="2">
    <source>
        <dbReference type="Proteomes" id="UP000663873"/>
    </source>
</evidence>
<gene>
    <name evidence="1" type="ORF">UJA718_LOCUS5872</name>
</gene>